<dbReference type="EC" id="4.98.1.1" evidence="7 8"/>
<keyword evidence="5 7" id="KW-0627">Porphyrin biosynthesis</keyword>
<dbReference type="SUPFAM" id="SSF53800">
    <property type="entry name" value="Chelatase"/>
    <property type="match status" value="1"/>
</dbReference>
<sequence length="352" mass="39079">MTDDTAPKNAGSSDQPQHAPTAHPPVAEGRVGVLLVNLGTPEAPTTSAVRTYLREFLSDTRIVDLPRALWLPVLYGFILNIRPAATAQNYKKIWREESNESPLRYYTRAQAENLATHFDDVTVEWAMRYGTPSISEKLNALKAAGCTRILVIPLYPQYSATTTASVTDAVFDAVKAMRWQPAIRIAPAFHDAGAYISGLAETTRQHFTKIGWQPDRIVLSFHGLPQRYFEAGDPYYCHCAKTARLLREKMGWSEEFAPLAFQSKFGREKWLEPAADETIKELAENGAKNIAVIMPGFVADCIETLEEIDIAARETFLSAGGEKFTAVPCLNDTPEMNTLLADIARRETAGWV</sequence>
<dbReference type="EMBL" id="JBEHZE010000001">
    <property type="protein sequence ID" value="MEX6632684.1"/>
    <property type="molecule type" value="Genomic_DNA"/>
</dbReference>
<keyword evidence="7 8" id="KW-0963">Cytoplasm</keyword>
<comment type="catalytic activity">
    <reaction evidence="6">
        <text>Fe-coproporphyrin III + 2 H(+) = coproporphyrin III + Fe(2+)</text>
        <dbReference type="Rhea" id="RHEA:49572"/>
        <dbReference type="ChEBI" id="CHEBI:15378"/>
        <dbReference type="ChEBI" id="CHEBI:29033"/>
        <dbReference type="ChEBI" id="CHEBI:68438"/>
        <dbReference type="ChEBI" id="CHEBI:131725"/>
        <dbReference type="EC" id="4.99.1.9"/>
    </reaction>
    <physiologicalReaction direction="right-to-left" evidence="6">
        <dbReference type="Rhea" id="RHEA:49574"/>
    </physiologicalReaction>
</comment>
<dbReference type="InterPro" id="IPR001015">
    <property type="entry name" value="Ferrochelatase"/>
</dbReference>
<dbReference type="Proteomes" id="UP001560685">
    <property type="component" value="Unassembled WGS sequence"/>
</dbReference>
<evidence type="ECO:0000256" key="8">
    <source>
        <dbReference type="RuleBase" id="RU000607"/>
    </source>
</evidence>
<dbReference type="Gene3D" id="3.40.50.1400">
    <property type="match status" value="2"/>
</dbReference>
<evidence type="ECO:0000313" key="10">
    <source>
        <dbReference type="EMBL" id="MEX6632684.1"/>
    </source>
</evidence>
<evidence type="ECO:0000256" key="9">
    <source>
        <dbReference type="SAM" id="MobiDB-lite"/>
    </source>
</evidence>
<reference evidence="10 11" key="1">
    <citation type="submission" date="2024-05" db="EMBL/GenBank/DDBJ databases">
        <title>Three bacterial strains, DH-69, EH-24, and ECK-19 isolated from coastal sediments.</title>
        <authorList>
            <person name="Ye Y.-Q."/>
            <person name="Du Z.-J."/>
        </authorList>
    </citation>
    <scope>NUCLEOTIDE SEQUENCE [LARGE SCALE GENOMIC DNA]</scope>
    <source>
        <strain evidence="10 11">ECK-19</strain>
    </source>
</reference>
<protein>
    <recommendedName>
        <fullName evidence="7 8">Ferrochelatase</fullName>
        <ecNumber evidence="7 8">4.98.1.1</ecNumber>
    </recommendedName>
    <alternativeName>
        <fullName evidence="7">Heme synthase</fullName>
    </alternativeName>
    <alternativeName>
        <fullName evidence="7">Protoheme ferro-lyase</fullName>
    </alternativeName>
</protein>
<keyword evidence="3 7" id="KW-0350">Heme biosynthesis</keyword>
<dbReference type="CDD" id="cd03411">
    <property type="entry name" value="Ferrochelatase_N"/>
    <property type="match status" value="1"/>
</dbReference>
<gene>
    <name evidence="7 10" type="primary">hemH</name>
    <name evidence="10" type="ORF">ABFZ84_03905</name>
</gene>
<comment type="similarity">
    <text evidence="1 7 8">Belongs to the ferrochelatase family.</text>
</comment>
<keyword evidence="4 7" id="KW-0456">Lyase</keyword>
<keyword evidence="2 7" id="KW-0408">Iron</keyword>
<keyword evidence="7" id="KW-0479">Metal-binding</keyword>
<name>A0ABV3Z3S1_9PROT</name>
<feature type="region of interest" description="Disordered" evidence="9">
    <location>
        <begin position="1"/>
        <end position="25"/>
    </location>
</feature>
<organism evidence="10 11">
    <name type="scientific">Hyphococcus lacteus</name>
    <dbReference type="NCBI Taxonomy" id="3143536"/>
    <lineage>
        <taxon>Bacteria</taxon>
        <taxon>Pseudomonadati</taxon>
        <taxon>Pseudomonadota</taxon>
        <taxon>Alphaproteobacteria</taxon>
        <taxon>Parvularculales</taxon>
        <taxon>Parvularculaceae</taxon>
        <taxon>Hyphococcus</taxon>
    </lineage>
</organism>
<dbReference type="PANTHER" id="PTHR11108:SF1">
    <property type="entry name" value="FERROCHELATASE, MITOCHONDRIAL"/>
    <property type="match status" value="1"/>
</dbReference>
<dbReference type="NCBIfam" id="TIGR00109">
    <property type="entry name" value="hemH"/>
    <property type="match status" value="1"/>
</dbReference>
<evidence type="ECO:0000256" key="3">
    <source>
        <dbReference type="ARBA" id="ARBA00023133"/>
    </source>
</evidence>
<proteinExistence type="inferred from homology"/>
<dbReference type="InterPro" id="IPR033644">
    <property type="entry name" value="Ferrochelatase_C"/>
</dbReference>
<comment type="catalytic activity">
    <reaction evidence="7 8">
        <text>heme b + 2 H(+) = protoporphyrin IX + Fe(2+)</text>
        <dbReference type="Rhea" id="RHEA:22584"/>
        <dbReference type="ChEBI" id="CHEBI:15378"/>
        <dbReference type="ChEBI" id="CHEBI:29033"/>
        <dbReference type="ChEBI" id="CHEBI:57306"/>
        <dbReference type="ChEBI" id="CHEBI:60344"/>
        <dbReference type="EC" id="4.98.1.1"/>
    </reaction>
</comment>
<evidence type="ECO:0000313" key="11">
    <source>
        <dbReference type="Proteomes" id="UP001560685"/>
    </source>
</evidence>
<dbReference type="InterPro" id="IPR019772">
    <property type="entry name" value="Ferrochelatase_AS"/>
</dbReference>
<comment type="pathway">
    <text evidence="7 8">Porphyrin-containing compound metabolism; protoheme biosynthesis; protoheme from protoporphyrin-IX: step 1/1.</text>
</comment>
<feature type="binding site" evidence="7">
    <location>
        <position position="222"/>
    </location>
    <ligand>
        <name>Fe(2+)</name>
        <dbReference type="ChEBI" id="CHEBI:29033"/>
    </ligand>
</feature>
<dbReference type="CDD" id="cd00419">
    <property type="entry name" value="Ferrochelatase_C"/>
    <property type="match status" value="1"/>
</dbReference>
<evidence type="ECO:0000256" key="2">
    <source>
        <dbReference type="ARBA" id="ARBA00023004"/>
    </source>
</evidence>
<dbReference type="Pfam" id="PF00762">
    <property type="entry name" value="Ferrochelatase"/>
    <property type="match status" value="1"/>
</dbReference>
<accession>A0ABV3Z3S1</accession>
<comment type="subcellular location">
    <subcellularLocation>
        <location evidence="7 8">Cytoplasm</location>
    </subcellularLocation>
</comment>
<dbReference type="PANTHER" id="PTHR11108">
    <property type="entry name" value="FERROCHELATASE"/>
    <property type="match status" value="1"/>
</dbReference>
<evidence type="ECO:0000256" key="4">
    <source>
        <dbReference type="ARBA" id="ARBA00023239"/>
    </source>
</evidence>
<evidence type="ECO:0000256" key="5">
    <source>
        <dbReference type="ARBA" id="ARBA00023244"/>
    </source>
</evidence>
<comment type="function">
    <text evidence="7 8">Catalyzes the ferrous insertion into protoporphyrin IX.</text>
</comment>
<feature type="binding site" evidence="7">
    <location>
        <position position="303"/>
    </location>
    <ligand>
        <name>Fe(2+)</name>
        <dbReference type="ChEBI" id="CHEBI:29033"/>
    </ligand>
</feature>
<dbReference type="PROSITE" id="PS00534">
    <property type="entry name" value="FERROCHELATASE"/>
    <property type="match status" value="1"/>
</dbReference>
<comment type="caution">
    <text evidence="10">The sequence shown here is derived from an EMBL/GenBank/DDBJ whole genome shotgun (WGS) entry which is preliminary data.</text>
</comment>
<evidence type="ECO:0000256" key="7">
    <source>
        <dbReference type="HAMAP-Rule" id="MF_00323"/>
    </source>
</evidence>
<dbReference type="RefSeq" id="WP_369312609.1">
    <property type="nucleotide sequence ID" value="NZ_JBEHZE010000001.1"/>
</dbReference>
<dbReference type="InterPro" id="IPR033659">
    <property type="entry name" value="Ferrochelatase_N"/>
</dbReference>
<dbReference type="HAMAP" id="MF_00323">
    <property type="entry name" value="Ferrochelatase"/>
    <property type="match status" value="1"/>
</dbReference>
<evidence type="ECO:0000256" key="6">
    <source>
        <dbReference type="ARBA" id="ARBA00024536"/>
    </source>
</evidence>
<keyword evidence="11" id="KW-1185">Reference proteome</keyword>
<evidence type="ECO:0000256" key="1">
    <source>
        <dbReference type="ARBA" id="ARBA00007718"/>
    </source>
</evidence>